<evidence type="ECO:0000256" key="1">
    <source>
        <dbReference type="SAM" id="MobiDB-lite"/>
    </source>
</evidence>
<dbReference type="AlphaFoldDB" id="A0A814HY59"/>
<proteinExistence type="predicted"/>
<accession>A0A814HY59</accession>
<feature type="compositionally biased region" description="Polar residues" evidence="1">
    <location>
        <begin position="192"/>
        <end position="216"/>
    </location>
</feature>
<dbReference type="Proteomes" id="UP000663891">
    <property type="component" value="Unassembled WGS sequence"/>
</dbReference>
<feature type="region of interest" description="Disordered" evidence="1">
    <location>
        <begin position="1"/>
        <end position="98"/>
    </location>
</feature>
<protein>
    <submittedName>
        <fullName evidence="2">Uncharacterized protein</fullName>
    </submittedName>
</protein>
<feature type="compositionally biased region" description="Low complexity" evidence="1">
    <location>
        <begin position="72"/>
        <end position="85"/>
    </location>
</feature>
<feature type="compositionally biased region" description="Polar residues" evidence="1">
    <location>
        <begin position="174"/>
        <end position="184"/>
    </location>
</feature>
<dbReference type="Proteomes" id="UP000663881">
    <property type="component" value="Unassembled WGS sequence"/>
</dbReference>
<reference evidence="2" key="1">
    <citation type="submission" date="2021-02" db="EMBL/GenBank/DDBJ databases">
        <authorList>
            <person name="Nowell W R."/>
        </authorList>
    </citation>
    <scope>NUCLEOTIDE SEQUENCE</scope>
</reference>
<organism evidence="2 4">
    <name type="scientific">Adineta steineri</name>
    <dbReference type="NCBI Taxonomy" id="433720"/>
    <lineage>
        <taxon>Eukaryota</taxon>
        <taxon>Metazoa</taxon>
        <taxon>Spiralia</taxon>
        <taxon>Gnathifera</taxon>
        <taxon>Rotifera</taxon>
        <taxon>Eurotatoria</taxon>
        <taxon>Bdelloidea</taxon>
        <taxon>Adinetida</taxon>
        <taxon>Adinetidae</taxon>
        <taxon>Adineta</taxon>
    </lineage>
</organism>
<name>A0A814HY59_9BILA</name>
<feature type="region of interest" description="Disordered" evidence="1">
    <location>
        <begin position="165"/>
        <end position="222"/>
    </location>
</feature>
<feature type="region of interest" description="Disordered" evidence="1">
    <location>
        <begin position="390"/>
        <end position="421"/>
    </location>
</feature>
<gene>
    <name evidence="3" type="ORF">OKA104_LOCUS7725</name>
    <name evidence="2" type="ORF">VCS650_LOCUS15511</name>
</gene>
<evidence type="ECO:0000313" key="3">
    <source>
        <dbReference type="EMBL" id="CAF3623030.1"/>
    </source>
</evidence>
<sequence length="516" mass="57876">MSSRTKPQKKRKRHSSSPSYKSQIARRLEKLRAEKRDLWNDDDEDDDDEQSKTKNKKKVCIVLSDSDEEQKPSSSSSSLTSQRQLRSSKSRKKTQRNHNEPVTCLICSILSQLSSVNCCSAHISLLKNHTHHHRQKSSHSHQLPEQVMIIPMTDKIVQRYFDPQQNHHLRKETSTNNETSASNRSTRKALNKPTTTSNRSKIQQPTKSATKSSQTKIRPIASSIVLGSKRPLSQINQSDESTTAVISSSSITVTKNIGKHQLQQSPIETIIIDESQNDNQEINTVVESTDNNKPINPWTSITDEIDTALERVLDQVEATIDSPLEFTPTTVRRTETEIMAARLPKIPLKEGRFRNGKPILNRSTSSAANEYRPLAATRSLPLTSTIFNTNVRSPSTANNVEQDTSHQNLNNSENTPIDHNNISTTAQADETVNFDTNENSNTEIEINLSNETQNVTSVTPKETITPSRLSFRLNPDGSRVGISRPPLPTNRQSPSISFLRRTSTDVTPIQPNTKQV</sequence>
<feature type="compositionally biased region" description="Basic residues" evidence="1">
    <location>
        <begin position="1"/>
        <end position="15"/>
    </location>
</feature>
<dbReference type="OrthoDB" id="10050523at2759"/>
<evidence type="ECO:0000313" key="2">
    <source>
        <dbReference type="EMBL" id="CAF1015695.1"/>
    </source>
</evidence>
<comment type="caution">
    <text evidence="2">The sequence shown here is derived from an EMBL/GenBank/DDBJ whole genome shotgun (WGS) entry which is preliminary data.</text>
</comment>
<feature type="compositionally biased region" description="Basic residues" evidence="1">
    <location>
        <begin position="86"/>
        <end position="96"/>
    </location>
</feature>
<feature type="region of interest" description="Disordered" evidence="1">
    <location>
        <begin position="475"/>
        <end position="494"/>
    </location>
</feature>
<feature type="compositionally biased region" description="Basic and acidic residues" evidence="1">
    <location>
        <begin position="26"/>
        <end position="39"/>
    </location>
</feature>
<feature type="compositionally biased region" description="Acidic residues" evidence="1">
    <location>
        <begin position="40"/>
        <end position="49"/>
    </location>
</feature>
<dbReference type="EMBL" id="CAJOAY010000302">
    <property type="protein sequence ID" value="CAF3623030.1"/>
    <property type="molecule type" value="Genomic_DNA"/>
</dbReference>
<evidence type="ECO:0000313" key="4">
    <source>
        <dbReference type="Proteomes" id="UP000663891"/>
    </source>
</evidence>
<dbReference type="EMBL" id="CAJNON010000135">
    <property type="protein sequence ID" value="CAF1015695.1"/>
    <property type="molecule type" value="Genomic_DNA"/>
</dbReference>